<evidence type="ECO:0000256" key="1">
    <source>
        <dbReference type="SAM" id="MobiDB-lite"/>
    </source>
</evidence>
<protein>
    <submittedName>
        <fullName evidence="3">DUF3082 domain-containing protein</fullName>
    </submittedName>
</protein>
<evidence type="ECO:0000313" key="3">
    <source>
        <dbReference type="EMBL" id="TGG93824.1"/>
    </source>
</evidence>
<evidence type="ECO:0000256" key="2">
    <source>
        <dbReference type="SAM" id="Phobius"/>
    </source>
</evidence>
<comment type="caution">
    <text evidence="3">The sequence shown here is derived from an EMBL/GenBank/DDBJ whole genome shotgun (WGS) entry which is preliminary data.</text>
</comment>
<name>A0A524RQR5_9CHRO</name>
<gene>
    <name evidence="3" type="ORF">ERJ67_03175</name>
</gene>
<accession>A0A524RQR5</accession>
<keyword evidence="2" id="KW-1133">Transmembrane helix</keyword>
<dbReference type="Proteomes" id="UP000317990">
    <property type="component" value="Unassembled WGS sequence"/>
</dbReference>
<dbReference type="AlphaFoldDB" id="A0A524RQR5"/>
<feature type="region of interest" description="Disordered" evidence="1">
    <location>
        <begin position="1"/>
        <end position="34"/>
    </location>
</feature>
<reference evidence="3 4" key="1">
    <citation type="journal article" date="2019" name="mSystems">
        <title>Life at home and on the roam: Genomic adaptions reflect the dual lifestyle of an intracellular, facultative symbiont.</title>
        <authorList>
            <person name="Burgsdorf I."/>
        </authorList>
    </citation>
    <scope>NUCLEOTIDE SEQUENCE [LARGE SCALE GENOMIC DNA]</scope>
    <source>
        <strain evidence="3">277cV</strain>
    </source>
</reference>
<keyword evidence="2" id="KW-0812">Transmembrane</keyword>
<evidence type="ECO:0000313" key="4">
    <source>
        <dbReference type="Proteomes" id="UP000317990"/>
    </source>
</evidence>
<feature type="transmembrane region" description="Helical" evidence="2">
    <location>
        <begin position="88"/>
        <end position="109"/>
    </location>
</feature>
<feature type="transmembrane region" description="Helical" evidence="2">
    <location>
        <begin position="39"/>
        <end position="59"/>
    </location>
</feature>
<feature type="compositionally biased region" description="Low complexity" evidence="1">
    <location>
        <begin position="1"/>
        <end position="21"/>
    </location>
</feature>
<dbReference type="InterPro" id="IPR021434">
    <property type="entry name" value="DUF3082"/>
</dbReference>
<sequence length="136" mass="13926">MADDATAPATPTSTEAATPASGKAWSHRSGEAPAGRGPLSLLAGSLTSALFALLAWGLVQRLVQYYASHPIHYDKAIAQSLAVALKTLILGSSVLALFSFSFIALGLLLRSLQLLLQSGAGQASDPVSGMAGKHPD</sequence>
<proteinExistence type="predicted"/>
<organism evidence="3 4">
    <name type="scientific">Aphanocapsa feldmannii 277cV</name>
    <dbReference type="NCBI Taxonomy" id="2507553"/>
    <lineage>
        <taxon>Bacteria</taxon>
        <taxon>Bacillati</taxon>
        <taxon>Cyanobacteriota</taxon>
        <taxon>Cyanophyceae</taxon>
        <taxon>Oscillatoriophycideae</taxon>
        <taxon>Chroococcales</taxon>
        <taxon>Microcystaceae</taxon>
        <taxon>Aphanocapsa</taxon>
    </lineage>
</organism>
<dbReference type="EMBL" id="SRMO01000049">
    <property type="protein sequence ID" value="TGG93824.1"/>
    <property type="molecule type" value="Genomic_DNA"/>
</dbReference>
<dbReference type="Pfam" id="PF11282">
    <property type="entry name" value="DUF3082"/>
    <property type="match status" value="1"/>
</dbReference>
<keyword evidence="2" id="KW-0472">Membrane</keyword>